<evidence type="ECO:0000256" key="1">
    <source>
        <dbReference type="SAM" id="MobiDB-lite"/>
    </source>
</evidence>
<accession>A0A9P6N6C2</accession>
<feature type="region of interest" description="Disordered" evidence="1">
    <location>
        <begin position="138"/>
        <end position="202"/>
    </location>
</feature>
<evidence type="ECO:0000313" key="2">
    <source>
        <dbReference type="EMBL" id="KAG0024532.1"/>
    </source>
</evidence>
<dbReference type="EMBL" id="JAAAID010000014">
    <property type="protein sequence ID" value="KAG0024532.1"/>
    <property type="molecule type" value="Genomic_DNA"/>
</dbReference>
<comment type="caution">
    <text evidence="2">The sequence shown here is derived from an EMBL/GenBank/DDBJ whole genome shotgun (WGS) entry which is preliminary data.</text>
</comment>
<dbReference type="OrthoDB" id="2383020at2759"/>
<reference evidence="2" key="1">
    <citation type="journal article" date="2020" name="Fungal Divers.">
        <title>Resolving the Mortierellaceae phylogeny through synthesis of multi-gene phylogenetics and phylogenomics.</title>
        <authorList>
            <person name="Vandepol N."/>
            <person name="Liber J."/>
            <person name="Desiro A."/>
            <person name="Na H."/>
            <person name="Kennedy M."/>
            <person name="Barry K."/>
            <person name="Grigoriev I.V."/>
            <person name="Miller A.N."/>
            <person name="O'Donnell K."/>
            <person name="Stajich J.E."/>
            <person name="Bonito G."/>
        </authorList>
    </citation>
    <scope>NUCLEOTIDE SEQUENCE</scope>
    <source>
        <strain evidence="2">NRRL 2769</strain>
    </source>
</reference>
<name>A0A9P6N6C2_9FUNG</name>
<evidence type="ECO:0000313" key="3">
    <source>
        <dbReference type="Proteomes" id="UP000703661"/>
    </source>
</evidence>
<protein>
    <recommendedName>
        <fullName evidence="4">F-box domain-containing protein</fullName>
    </recommendedName>
</protein>
<feature type="compositionally biased region" description="Acidic residues" evidence="1">
    <location>
        <begin position="467"/>
        <end position="478"/>
    </location>
</feature>
<keyword evidence="3" id="KW-1185">Reference proteome</keyword>
<feature type="region of interest" description="Disordered" evidence="1">
    <location>
        <begin position="433"/>
        <end position="494"/>
    </location>
</feature>
<gene>
    <name evidence="2" type="ORF">BGZ80_001724</name>
</gene>
<evidence type="ECO:0008006" key="4">
    <source>
        <dbReference type="Google" id="ProtNLM"/>
    </source>
</evidence>
<feature type="compositionally biased region" description="Low complexity" evidence="1">
    <location>
        <begin position="450"/>
        <end position="460"/>
    </location>
</feature>
<sequence>MDNLPVETFQVICSFCSLHVLANLRLVSKTFRDRVDGSLTARRSHATPRSAILPKGEHDQNACYIRVTLSRQHEPITVIYNRYNIRHNYLEFSQNSAPSVVDGLGIVPTRVPESATQNPYHDFSLGKLDLNLWEEQEKEAIASGSHPSPPPSTTETTEMDPSVNPGRRGRRSSITQASIIRRTEHQIGQEIASGGPITPLSQTRPVRNALASSFGTASPSGTLASSLPRDHAAQGDNYMVRFARMMLGSTGSGPQSAQTRPGMTAAELAEQARQLIHTVDPEVLSSKKQYKFILSPGVHFVGDNGFIMRYTISLDPTARLLFKVDYIRVSWRWVASGVPVVLEPRLKGGLYIADPMTRKDPFPSQRIGGIYAERYNLLLREIHNQEIDHRARGELALVGYDENVLPRDFISVNLLSQPVLAWITRIDNKRTWTKPPKERKETSDGDLSESQDASSSSQDGLQRDETESSDSSDSDWEDLTSPGGLKGPSTGDAEDQEALQELLRSIKYNAGYLTARNIVEEMLAEKGYSRDLIWKYGIVRREMMGPVPGVAHAKQLLQKILASEAAESNK</sequence>
<dbReference type="AlphaFoldDB" id="A0A9P6N6C2"/>
<proteinExistence type="predicted"/>
<organism evidence="2 3">
    <name type="scientific">Entomortierella chlamydospora</name>
    <dbReference type="NCBI Taxonomy" id="101097"/>
    <lineage>
        <taxon>Eukaryota</taxon>
        <taxon>Fungi</taxon>
        <taxon>Fungi incertae sedis</taxon>
        <taxon>Mucoromycota</taxon>
        <taxon>Mortierellomycotina</taxon>
        <taxon>Mortierellomycetes</taxon>
        <taxon>Mortierellales</taxon>
        <taxon>Mortierellaceae</taxon>
        <taxon>Entomortierella</taxon>
    </lineage>
</organism>
<feature type="compositionally biased region" description="Basic and acidic residues" evidence="1">
    <location>
        <begin position="433"/>
        <end position="443"/>
    </location>
</feature>
<dbReference type="Proteomes" id="UP000703661">
    <property type="component" value="Unassembled WGS sequence"/>
</dbReference>